<dbReference type="EC" id="7.-.-.-" evidence="8"/>
<comment type="caution">
    <text evidence="10">The sequence shown here is derived from an EMBL/GenBank/DDBJ whole genome shotgun (WGS) entry which is preliminary data.</text>
</comment>
<evidence type="ECO:0000256" key="7">
    <source>
        <dbReference type="ARBA" id="ARBA00023136"/>
    </source>
</evidence>
<evidence type="ECO:0000256" key="3">
    <source>
        <dbReference type="ARBA" id="ARBA00022475"/>
    </source>
</evidence>
<comment type="subcellular location">
    <subcellularLocation>
        <location evidence="1 8">Cell membrane</location>
        <topology evidence="1 8">Peripheral membrane protein</topology>
    </subcellularLocation>
</comment>
<dbReference type="PROSITE" id="PS50893">
    <property type="entry name" value="ABC_TRANSPORTER_2"/>
    <property type="match status" value="1"/>
</dbReference>
<dbReference type="NCBIfam" id="NF010158">
    <property type="entry name" value="PRK13637.1"/>
    <property type="match status" value="1"/>
</dbReference>
<keyword evidence="2 8" id="KW-0813">Transport</keyword>
<comment type="subunit">
    <text evidence="8">Forms a stable energy-coupling factor (ECF) transporter complex composed of 2 membrane-embedded substrate-binding proteins (S component), 2 ATP-binding proteins (A component) and 2 transmembrane proteins (T component).</text>
</comment>
<organism evidence="10 11">
    <name type="scientific">Criibacterium bergeronii</name>
    <dbReference type="NCBI Taxonomy" id="1871336"/>
    <lineage>
        <taxon>Bacteria</taxon>
        <taxon>Bacillati</taxon>
        <taxon>Bacillota</taxon>
        <taxon>Clostridia</taxon>
        <taxon>Peptostreptococcales</taxon>
        <taxon>Filifactoraceae</taxon>
        <taxon>Criibacterium</taxon>
    </lineage>
</organism>
<comment type="function">
    <text evidence="8">ATP-binding (A) component of a common energy-coupling factor (ECF) ABC-transporter complex.</text>
</comment>
<dbReference type="InterPro" id="IPR050095">
    <property type="entry name" value="ECF_ABC_transporter_ATP-bd"/>
</dbReference>
<name>A0A552V0R3_9FIRM</name>
<dbReference type="PROSITE" id="PS00211">
    <property type="entry name" value="ABC_TRANSPORTER_1"/>
    <property type="match status" value="1"/>
</dbReference>
<comment type="similarity">
    <text evidence="8">Belongs to the ABC transporter superfamily. Energy-coupling factor EcfA family.</text>
</comment>
<dbReference type="InterPro" id="IPR015856">
    <property type="entry name" value="ABC_transpr_CbiO/EcfA_su"/>
</dbReference>
<evidence type="ECO:0000256" key="6">
    <source>
        <dbReference type="ARBA" id="ARBA00022967"/>
    </source>
</evidence>
<dbReference type="Proteomes" id="UP000319424">
    <property type="component" value="Unassembled WGS sequence"/>
</dbReference>
<proteinExistence type="inferred from homology"/>
<protein>
    <recommendedName>
        <fullName evidence="8">Energy-coupling factor transporter ATP-binding protein EcfA2</fullName>
        <ecNumber evidence="8">7.-.-.-</ecNumber>
    </recommendedName>
</protein>
<dbReference type="AlphaFoldDB" id="A0A552V0R3"/>
<evidence type="ECO:0000256" key="1">
    <source>
        <dbReference type="ARBA" id="ARBA00004202"/>
    </source>
</evidence>
<dbReference type="InterPro" id="IPR003439">
    <property type="entry name" value="ABC_transporter-like_ATP-bd"/>
</dbReference>
<keyword evidence="4 8" id="KW-0547">Nucleotide-binding</keyword>
<dbReference type="GO" id="GO:0005524">
    <property type="term" value="F:ATP binding"/>
    <property type="evidence" value="ECO:0007669"/>
    <property type="project" value="UniProtKB-UniRule"/>
</dbReference>
<evidence type="ECO:0000256" key="4">
    <source>
        <dbReference type="ARBA" id="ARBA00022741"/>
    </source>
</evidence>
<dbReference type="CDD" id="cd03225">
    <property type="entry name" value="ABC_cobalt_CbiO_domain1"/>
    <property type="match status" value="1"/>
</dbReference>
<dbReference type="OrthoDB" id="9784332at2"/>
<reference evidence="10 11" key="1">
    <citation type="submission" date="2019-07" db="EMBL/GenBank/DDBJ databases">
        <title>Criibacterium bergeronii gen. nov., sp. nov. isolated from human clinical samples.</title>
        <authorList>
            <person name="Maheux A.F."/>
            <person name="Boudreau D.K."/>
            <person name="Berube E."/>
            <person name="Brodeur S."/>
            <person name="Bernard K.A."/>
            <person name="Abed J.Y."/>
            <person name="Ducrey E."/>
            <person name="Guay E.F."/>
            <person name="Raymond F."/>
            <person name="Corbeil J."/>
            <person name="Domingo M.-C."/>
            <person name="Roy P.H."/>
            <person name="Boissinot M."/>
            <person name="Tocheva E.I."/>
            <person name="Omar R.F."/>
        </authorList>
    </citation>
    <scope>NUCLEOTIDE SEQUENCE [LARGE SCALE GENOMIC DNA]</scope>
    <source>
        <strain evidence="10 11">CCRI-24246</strain>
    </source>
</reference>
<dbReference type="EMBL" id="VJXW01000016">
    <property type="protein sequence ID" value="TRW24057.1"/>
    <property type="molecule type" value="Genomic_DNA"/>
</dbReference>
<evidence type="ECO:0000256" key="5">
    <source>
        <dbReference type="ARBA" id="ARBA00022840"/>
    </source>
</evidence>
<dbReference type="SUPFAM" id="SSF52540">
    <property type="entry name" value="P-loop containing nucleoside triphosphate hydrolases"/>
    <property type="match status" value="1"/>
</dbReference>
<dbReference type="GO" id="GO:0043190">
    <property type="term" value="C:ATP-binding cassette (ABC) transporter complex"/>
    <property type="evidence" value="ECO:0007669"/>
    <property type="project" value="TreeGrafter"/>
</dbReference>
<keyword evidence="7 8" id="KW-0472">Membrane</keyword>
<dbReference type="InterPro" id="IPR030946">
    <property type="entry name" value="EcfA2"/>
</dbReference>
<evidence type="ECO:0000259" key="9">
    <source>
        <dbReference type="PROSITE" id="PS50893"/>
    </source>
</evidence>
<dbReference type="GO" id="GO:0016887">
    <property type="term" value="F:ATP hydrolysis activity"/>
    <property type="evidence" value="ECO:0007669"/>
    <property type="project" value="InterPro"/>
</dbReference>
<dbReference type="NCBIfam" id="TIGR04521">
    <property type="entry name" value="ECF_ATPase_2"/>
    <property type="match status" value="1"/>
</dbReference>
<dbReference type="Pfam" id="PF00005">
    <property type="entry name" value="ABC_tran"/>
    <property type="match status" value="1"/>
</dbReference>
<accession>A0A552V0R3</accession>
<evidence type="ECO:0000256" key="2">
    <source>
        <dbReference type="ARBA" id="ARBA00022448"/>
    </source>
</evidence>
<gene>
    <name evidence="10" type="ORF">FL857_09445</name>
</gene>
<dbReference type="InterPro" id="IPR003593">
    <property type="entry name" value="AAA+_ATPase"/>
</dbReference>
<keyword evidence="3 8" id="KW-1003">Cell membrane</keyword>
<dbReference type="InterPro" id="IPR027417">
    <property type="entry name" value="P-loop_NTPase"/>
</dbReference>
<evidence type="ECO:0000256" key="8">
    <source>
        <dbReference type="RuleBase" id="RU365104"/>
    </source>
</evidence>
<dbReference type="InterPro" id="IPR017871">
    <property type="entry name" value="ABC_transporter-like_CS"/>
</dbReference>
<dbReference type="PANTHER" id="PTHR43553">
    <property type="entry name" value="HEAVY METAL TRANSPORTER"/>
    <property type="match status" value="1"/>
</dbReference>
<dbReference type="SMART" id="SM00382">
    <property type="entry name" value="AAA"/>
    <property type="match status" value="1"/>
</dbReference>
<sequence length="287" mass="31629">MSIVVSNLNFIYSPNTPFETVALKNVSFEIKTGEFVALIGHTGSGKSTLIQQLNGLIKPTSGSIVINGVDITKQNAKLTEVRRKVGLVFQYPEYQLFDETVQKDIAFGPKNMGLSDEEINKRVKTSMDLVGMSFEKYKDKSPFELSGGQKRRVAIAGVLAMSPEVLILDEPAAGLDPKAKNEILGNIKKIHAKTNNTIILVSHCMSDVSEIADRLLVMNKGQIEYFDTPVNVFKNEERLKEIGLDVPDAIKLKNILNKCGYSISDEVLSIEQIKSEIIKNIGGKVAK</sequence>
<dbReference type="GO" id="GO:0042626">
    <property type="term" value="F:ATPase-coupled transmembrane transporter activity"/>
    <property type="evidence" value="ECO:0007669"/>
    <property type="project" value="TreeGrafter"/>
</dbReference>
<evidence type="ECO:0000313" key="10">
    <source>
        <dbReference type="EMBL" id="TRW24057.1"/>
    </source>
</evidence>
<feature type="domain" description="ABC transporter" evidence="9">
    <location>
        <begin position="3"/>
        <end position="245"/>
    </location>
</feature>
<dbReference type="FunFam" id="3.40.50.300:FF:000224">
    <property type="entry name" value="Energy-coupling factor transporter ATP-binding protein EcfA"/>
    <property type="match status" value="1"/>
</dbReference>
<keyword evidence="5 8" id="KW-0067">ATP-binding</keyword>
<evidence type="ECO:0000313" key="11">
    <source>
        <dbReference type="Proteomes" id="UP000319424"/>
    </source>
</evidence>
<keyword evidence="6" id="KW-1278">Translocase</keyword>
<dbReference type="PANTHER" id="PTHR43553:SF27">
    <property type="entry name" value="ENERGY-COUPLING FACTOR TRANSPORTER ATP-BINDING PROTEIN ECFA2"/>
    <property type="match status" value="1"/>
</dbReference>
<dbReference type="Gene3D" id="3.40.50.300">
    <property type="entry name" value="P-loop containing nucleotide triphosphate hydrolases"/>
    <property type="match status" value="1"/>
</dbReference>
<dbReference type="RefSeq" id="WP_144398607.1">
    <property type="nucleotide sequence ID" value="NZ_VJXW01000016.1"/>
</dbReference>